<name>A0ABR2H667_9EUKA</name>
<evidence type="ECO:0000313" key="3">
    <source>
        <dbReference type="EMBL" id="KAK8841242.1"/>
    </source>
</evidence>
<dbReference type="Proteomes" id="UP001470230">
    <property type="component" value="Unassembled WGS sequence"/>
</dbReference>
<evidence type="ECO:0000256" key="1">
    <source>
        <dbReference type="SAM" id="Coils"/>
    </source>
</evidence>
<dbReference type="EMBL" id="JAPFFF010000042">
    <property type="protein sequence ID" value="KAK8841242.1"/>
    <property type="molecule type" value="Genomic_DNA"/>
</dbReference>
<evidence type="ECO:0000313" key="4">
    <source>
        <dbReference type="Proteomes" id="UP001470230"/>
    </source>
</evidence>
<dbReference type="PANTHER" id="PTHR43941:SF1">
    <property type="entry name" value="STRUCTURAL MAINTENANCE OF CHROMOSOMES PROTEIN 2"/>
    <property type="match status" value="1"/>
</dbReference>
<accession>A0ABR2H667</accession>
<organism evidence="3 4">
    <name type="scientific">Tritrichomonas musculus</name>
    <dbReference type="NCBI Taxonomy" id="1915356"/>
    <lineage>
        <taxon>Eukaryota</taxon>
        <taxon>Metamonada</taxon>
        <taxon>Parabasalia</taxon>
        <taxon>Tritrichomonadida</taxon>
        <taxon>Tritrichomonadidae</taxon>
        <taxon>Tritrichomonas</taxon>
    </lineage>
</organism>
<feature type="region of interest" description="Disordered" evidence="2">
    <location>
        <begin position="1"/>
        <end position="24"/>
    </location>
</feature>
<keyword evidence="4" id="KW-1185">Reference proteome</keyword>
<feature type="coiled-coil region" evidence="1">
    <location>
        <begin position="108"/>
        <end position="268"/>
    </location>
</feature>
<proteinExistence type="predicted"/>
<keyword evidence="1" id="KW-0175">Coiled coil</keyword>
<feature type="coiled-coil region" evidence="1">
    <location>
        <begin position="654"/>
        <end position="894"/>
    </location>
</feature>
<feature type="compositionally biased region" description="Low complexity" evidence="2">
    <location>
        <begin position="1"/>
        <end position="17"/>
    </location>
</feature>
<protein>
    <recommendedName>
        <fullName evidence="5">Viral A-type inclusion protein</fullName>
    </recommendedName>
</protein>
<comment type="caution">
    <text evidence="3">The sequence shown here is derived from an EMBL/GenBank/DDBJ whole genome shotgun (WGS) entry which is preliminary data.</text>
</comment>
<dbReference type="PANTHER" id="PTHR43941">
    <property type="entry name" value="STRUCTURAL MAINTENANCE OF CHROMOSOMES PROTEIN 2"/>
    <property type="match status" value="1"/>
</dbReference>
<evidence type="ECO:0000256" key="2">
    <source>
        <dbReference type="SAM" id="MobiDB-lite"/>
    </source>
</evidence>
<feature type="coiled-coil region" evidence="1">
    <location>
        <begin position="333"/>
        <end position="360"/>
    </location>
</feature>
<evidence type="ECO:0008006" key="5">
    <source>
        <dbReference type="Google" id="ProtNLM"/>
    </source>
</evidence>
<reference evidence="3 4" key="1">
    <citation type="submission" date="2024-04" db="EMBL/GenBank/DDBJ databases">
        <title>Tritrichomonas musculus Genome.</title>
        <authorList>
            <person name="Alves-Ferreira E."/>
            <person name="Grigg M."/>
            <person name="Lorenzi H."/>
            <person name="Galac M."/>
        </authorList>
    </citation>
    <scope>NUCLEOTIDE SEQUENCE [LARGE SCALE GENOMIC DNA]</scope>
    <source>
        <strain evidence="3 4">EAF2021</strain>
    </source>
</reference>
<sequence>MFDIDSNNSDINLISSDTEPQIPESDPNLISQMITSINSINSSPPSLETYVGDSTHLNTIAQNFHQLMSSPGIINFNSESRNTIEKAICAFIYETNRNIIEKGKEIILKSENRKKAEITKKNNENEQLKNEIKQLKEDIEMLYSTNSQITKKFTSFKRESENDLSEMKEKNDSLEETIRSMQHSIKANEIQKARLENQINESNEEINLLKSEIVSLKNKLKSKSNIEENSKNTKMSLEIQIRELETENQKLNVSINDYKHLLEKAKKEIEQADPGNLSVYEDENKKYRNSLLSVMKTLENQALEISSLQTTVISQRETLAKSVKLVDAYDSYVSSSQKEIEQLRQNNVKLEESLNLTTDDLKKIQKYKDNFDDIKKSLDIQISGEDNDDSEIFELIKNSLSKNQIISDERVQFLYTLIENQIKFLSNLITTNQIDLFTLANREQDIPLTEDEDYKNQVLMELARVRQFLSQSGFSNENSRSSELSNSNIDNSSTNTIKFGEMYNSNIDITKISNDREILDFVSSLILQSRTIQDYCEKLKVQSSKNMTIIQEIIKGIEYDDNIDDLPAVVINNIISLTDTIEEIKQIVGEENNSNLIETVQAIATVYSQFDTDIRDQISFNGDSTELPAAVHNYIERLIENNRVQSLKIIENYKNKFNESKNEIESRMKLLEQENKEMRKSLDQQNQELLSKSDLLAASEKEAENLNSQIEEMAKKQNESLSRMKESVSNCNDLQNDADRLREENKKIRDSIDQKVKQTEDHFASLLEEEKQQHSKEIETLKKNRQLREEKLVEKLKKMQDKYHSTKDKLKEVMTVYEEAFKKQKVAVAQIKSRNDELVEELSNARKDKSNQSDKYYAENIRLNLNLKSLQIEKQNLISRIDQLTEKCDQVQAARDNYWSSQISMKEIEFRKKETSLIQAQNLFIQEIISKISSYAPKPIDISQDYVLKAIKVLAGKIEDDEYLISSLQQELAKPVNYPNYDGINGYASYGSYGLFNGEINDDDNKPVRLVDSEWEKWGREMYSCTMDGDVSTHSSQELRNILGEMIIASISQRDLVKKLKSLRIQKNLLLRDVPLKNIKTNKPIQFKVLCIVVLTAKRIFTKNNVSMSLLRK</sequence>
<gene>
    <name evidence="3" type="ORF">M9Y10_027443</name>
</gene>